<reference evidence="2 3" key="1">
    <citation type="submission" date="2019-05" db="EMBL/GenBank/DDBJ databases">
        <title>Georgenia *** sp. nov., and Georgenia *** sp. nov., isolated from the intestinal contents of plateau pika (Ochotona curzoniae) in the Qinghai-Tibet plateau of China.</title>
        <authorList>
            <person name="Tian Z."/>
        </authorList>
    </citation>
    <scope>NUCLEOTIDE SEQUENCE [LARGE SCALE GENOMIC DNA]</scope>
    <source>
        <strain evidence="2 3">Z443</strain>
    </source>
</reference>
<dbReference type="Proteomes" id="UP000314616">
    <property type="component" value="Chromosome"/>
</dbReference>
<dbReference type="AlphaFoldDB" id="A0A5B8C719"/>
<feature type="compositionally biased region" description="Basic and acidic residues" evidence="1">
    <location>
        <begin position="26"/>
        <end position="39"/>
    </location>
</feature>
<protein>
    <submittedName>
        <fullName evidence="2">Uncharacterized protein</fullName>
    </submittedName>
</protein>
<proteinExistence type="predicted"/>
<accession>A0A5B8C719</accession>
<sequence length="67" mass="7826">MLYLSDANLMLFQVRHDDLVAEAERHHRRQELRQHDRSGRRPSGLGGIRYALRQVRRASFGSTIRPA</sequence>
<name>A0A5B8C719_9MICO</name>
<dbReference type="RefSeq" id="WP_139929354.1">
    <property type="nucleotide sequence ID" value="NZ_CP040915.1"/>
</dbReference>
<dbReference type="EMBL" id="CP040915">
    <property type="protein sequence ID" value="QDC25221.1"/>
    <property type="molecule type" value="Genomic_DNA"/>
</dbReference>
<evidence type="ECO:0000256" key="1">
    <source>
        <dbReference type="SAM" id="MobiDB-lite"/>
    </source>
</evidence>
<dbReference type="KEGG" id="gyu:FE374_11930"/>
<organism evidence="2 3">
    <name type="scientific">Georgenia yuyongxinii</name>
    <dbReference type="NCBI Taxonomy" id="2589797"/>
    <lineage>
        <taxon>Bacteria</taxon>
        <taxon>Bacillati</taxon>
        <taxon>Actinomycetota</taxon>
        <taxon>Actinomycetes</taxon>
        <taxon>Micrococcales</taxon>
        <taxon>Bogoriellaceae</taxon>
        <taxon>Georgenia</taxon>
    </lineage>
</organism>
<feature type="region of interest" description="Disordered" evidence="1">
    <location>
        <begin position="26"/>
        <end position="47"/>
    </location>
</feature>
<evidence type="ECO:0000313" key="3">
    <source>
        <dbReference type="Proteomes" id="UP000314616"/>
    </source>
</evidence>
<gene>
    <name evidence="2" type="ORF">FE374_11930</name>
</gene>
<evidence type="ECO:0000313" key="2">
    <source>
        <dbReference type="EMBL" id="QDC25221.1"/>
    </source>
</evidence>